<evidence type="ECO:0000256" key="3">
    <source>
        <dbReference type="ARBA" id="ARBA00010425"/>
    </source>
</evidence>
<keyword evidence="9 13" id="KW-1133">Transmembrane helix</keyword>
<evidence type="ECO:0000256" key="13">
    <source>
        <dbReference type="RuleBase" id="RU367097"/>
    </source>
</evidence>
<feature type="transmembrane region" description="Helical" evidence="13">
    <location>
        <begin position="202"/>
        <end position="221"/>
    </location>
</feature>
<evidence type="ECO:0000256" key="11">
    <source>
        <dbReference type="ARBA" id="ARBA00023136"/>
    </source>
</evidence>
<keyword evidence="12 13" id="KW-0968">Cytoplasmic vesicle</keyword>
<feature type="compositionally biased region" description="Basic and acidic residues" evidence="14">
    <location>
        <begin position="447"/>
        <end position="466"/>
    </location>
</feature>
<keyword evidence="6 13" id="KW-0762">Sugar transport</keyword>
<reference evidence="16 17" key="1">
    <citation type="submission" date="2019-04" db="EMBL/GenBank/DDBJ databases">
        <title>Aspergillus burnettii sp. nov., novel species from soil in southeast Queensland.</title>
        <authorList>
            <person name="Gilchrist C.L.M."/>
            <person name="Pitt J.I."/>
            <person name="Lange L."/>
            <person name="Lacey H.J."/>
            <person name="Vuong D."/>
            <person name="Midgley D.J."/>
            <person name="Greenfield P."/>
            <person name="Bradbury M."/>
            <person name="Lacey E."/>
            <person name="Busk P.K."/>
            <person name="Pilgaard B."/>
            <person name="Chooi Y.H."/>
            <person name="Piggott A.M."/>
        </authorList>
    </citation>
    <scope>NUCLEOTIDE SEQUENCE [LARGE SCALE GENOMIC DNA]</scope>
    <source>
        <strain evidence="16 17">FRR 5400</strain>
    </source>
</reference>
<comment type="subunit">
    <text evidence="4 13">Homooligomer.</text>
</comment>
<keyword evidence="5 13" id="KW-0813">Transport</keyword>
<feature type="compositionally biased region" description="Polar residues" evidence="14">
    <location>
        <begin position="431"/>
        <end position="446"/>
    </location>
</feature>
<comment type="similarity">
    <text evidence="3 13">Belongs to the TPT transporter family. SLC35D subfamily.</text>
</comment>
<comment type="caution">
    <text evidence="16">The sequence shown here is derived from an EMBL/GenBank/DDBJ whole genome shotgun (WGS) entry which is preliminary data.</text>
</comment>
<keyword evidence="7 13" id="KW-0812">Transmembrane</keyword>
<evidence type="ECO:0000313" key="16">
    <source>
        <dbReference type="EMBL" id="KAF5864961.1"/>
    </source>
</evidence>
<feature type="transmembrane region" description="Helical" evidence="13">
    <location>
        <begin position="330"/>
        <end position="349"/>
    </location>
</feature>
<feature type="domain" description="25S rRNA (uridine-N(3))-methyltransferase BMT5-like" evidence="15">
    <location>
        <begin position="375"/>
        <end position="671"/>
    </location>
</feature>
<dbReference type="InterPro" id="IPR013657">
    <property type="entry name" value="SCL35B1-4/HUT1"/>
</dbReference>
<dbReference type="GO" id="GO:0070042">
    <property type="term" value="F:rRNA (uridine-N3-)-methyltransferase activity"/>
    <property type="evidence" value="ECO:0007669"/>
    <property type="project" value="InterPro"/>
</dbReference>
<dbReference type="EMBL" id="SPNV01000026">
    <property type="protein sequence ID" value="KAF5864961.1"/>
    <property type="molecule type" value="Genomic_DNA"/>
</dbReference>
<feature type="transmembrane region" description="Helical" evidence="13">
    <location>
        <begin position="74"/>
        <end position="92"/>
    </location>
</feature>
<feature type="transmembrane region" description="Helical" evidence="13">
    <location>
        <begin position="304"/>
        <end position="324"/>
    </location>
</feature>
<accession>A0A8H6EA20</accession>
<feature type="transmembrane region" description="Helical" evidence="13">
    <location>
        <begin position="275"/>
        <end position="297"/>
    </location>
</feature>
<evidence type="ECO:0000256" key="2">
    <source>
        <dbReference type="ARBA" id="ARBA00004439"/>
    </source>
</evidence>
<feature type="compositionally biased region" description="Basic residues" evidence="14">
    <location>
        <begin position="503"/>
        <end position="514"/>
    </location>
</feature>
<evidence type="ECO:0000256" key="1">
    <source>
        <dbReference type="ARBA" id="ARBA00003420"/>
    </source>
</evidence>
<feature type="region of interest" description="Disordered" evidence="14">
    <location>
        <begin position="416"/>
        <end position="476"/>
    </location>
</feature>
<feature type="region of interest" description="Disordered" evidence="14">
    <location>
        <begin position="576"/>
        <end position="622"/>
    </location>
</feature>
<keyword evidence="8 13" id="KW-0256">Endoplasmic reticulum</keyword>
<comment type="subcellular location">
    <subcellularLocation>
        <location evidence="2 13">Cytoplasmic vesicle membrane</location>
        <topology evidence="2 13">Multi-pass membrane protein</topology>
    </subcellularLocation>
    <subcellularLocation>
        <location evidence="13">Golgi apparatus membrane</location>
        <topology evidence="13">Multi-pass membrane protein</topology>
    </subcellularLocation>
    <subcellularLocation>
        <location evidence="13">Endoplasmic reticulum membrane</location>
        <topology evidence="13">Multi-pass membrane protein</topology>
    </subcellularLocation>
</comment>
<gene>
    <name evidence="16" type="primary">VRG4</name>
    <name evidence="16" type="ORF">ETB97_005848</name>
</gene>
<proteinExistence type="inferred from homology"/>
<dbReference type="InterPro" id="IPR050186">
    <property type="entry name" value="TPT_transporter"/>
</dbReference>
<name>A0A8H6EA20_PETAA</name>
<dbReference type="GO" id="GO:0005789">
    <property type="term" value="C:endoplasmic reticulum membrane"/>
    <property type="evidence" value="ECO:0007669"/>
    <property type="project" value="UniProtKB-SubCell"/>
</dbReference>
<dbReference type="AlphaFoldDB" id="A0A8H6EA20"/>
<feature type="transmembrane region" description="Helical" evidence="13">
    <location>
        <begin position="154"/>
        <end position="182"/>
    </location>
</feature>
<dbReference type="SUPFAM" id="SSF103481">
    <property type="entry name" value="Multidrug resistance efflux transporter EmrE"/>
    <property type="match status" value="1"/>
</dbReference>
<feature type="transmembrane region" description="Helical" evidence="13">
    <location>
        <begin position="237"/>
        <end position="255"/>
    </location>
</feature>
<dbReference type="NCBIfam" id="TIGR00803">
    <property type="entry name" value="nst"/>
    <property type="match status" value="1"/>
</dbReference>
<evidence type="ECO:0000313" key="17">
    <source>
        <dbReference type="Proteomes" id="UP000541154"/>
    </source>
</evidence>
<dbReference type="Pfam" id="PF10354">
    <property type="entry name" value="BMT5-like"/>
    <property type="match status" value="1"/>
</dbReference>
<dbReference type="InterPro" id="IPR037185">
    <property type="entry name" value="EmrE-like"/>
</dbReference>
<feature type="region of interest" description="Disordered" evidence="14">
    <location>
        <begin position="706"/>
        <end position="734"/>
    </location>
</feature>
<evidence type="ECO:0000256" key="9">
    <source>
        <dbReference type="ARBA" id="ARBA00022989"/>
    </source>
</evidence>
<feature type="region of interest" description="Disordered" evidence="14">
    <location>
        <begin position="490"/>
        <end position="525"/>
    </location>
</feature>
<keyword evidence="10 13" id="KW-0333">Golgi apparatus</keyword>
<evidence type="ECO:0000256" key="14">
    <source>
        <dbReference type="SAM" id="MobiDB-lite"/>
    </source>
</evidence>
<feature type="transmembrane region" description="Helical" evidence="13">
    <location>
        <begin position="112"/>
        <end position="133"/>
    </location>
</feature>
<dbReference type="PANTHER" id="PTHR11132">
    <property type="entry name" value="SOLUTE CARRIER FAMILY 35"/>
    <property type="match status" value="1"/>
</dbReference>
<comment type="function">
    <text evidence="1 13">Involved in the import of GDP-mannose from the cytoplasm into the Golgi lumen.</text>
</comment>
<feature type="compositionally biased region" description="Polar residues" evidence="14">
    <location>
        <begin position="608"/>
        <end position="622"/>
    </location>
</feature>
<evidence type="ECO:0000256" key="7">
    <source>
        <dbReference type="ARBA" id="ARBA00022692"/>
    </source>
</evidence>
<dbReference type="InterPro" id="IPR019446">
    <property type="entry name" value="BMT5-like"/>
</dbReference>
<organism evidence="16 17">
    <name type="scientific">Petromyces alliaceus</name>
    <name type="common">Aspergillus alliaceus</name>
    <dbReference type="NCBI Taxonomy" id="209559"/>
    <lineage>
        <taxon>Eukaryota</taxon>
        <taxon>Fungi</taxon>
        <taxon>Dikarya</taxon>
        <taxon>Ascomycota</taxon>
        <taxon>Pezizomycotina</taxon>
        <taxon>Eurotiomycetes</taxon>
        <taxon>Eurotiomycetidae</taxon>
        <taxon>Eurotiales</taxon>
        <taxon>Aspergillaceae</taxon>
        <taxon>Aspergillus</taxon>
        <taxon>Aspergillus subgen. Circumdati</taxon>
    </lineage>
</organism>
<feature type="compositionally biased region" description="Polar residues" evidence="14">
    <location>
        <begin position="708"/>
        <end position="720"/>
    </location>
</feature>
<evidence type="ECO:0000259" key="15">
    <source>
        <dbReference type="Pfam" id="PF10354"/>
    </source>
</evidence>
<evidence type="ECO:0000256" key="10">
    <source>
        <dbReference type="ARBA" id="ARBA00023034"/>
    </source>
</evidence>
<dbReference type="GO" id="GO:0030659">
    <property type="term" value="C:cytoplasmic vesicle membrane"/>
    <property type="evidence" value="ECO:0007669"/>
    <property type="project" value="UniProtKB-SubCell"/>
</dbReference>
<evidence type="ECO:0000256" key="12">
    <source>
        <dbReference type="ARBA" id="ARBA00023329"/>
    </source>
</evidence>
<evidence type="ECO:0000256" key="6">
    <source>
        <dbReference type="ARBA" id="ARBA00022597"/>
    </source>
</evidence>
<dbReference type="GO" id="GO:0070475">
    <property type="term" value="P:rRNA base methylation"/>
    <property type="evidence" value="ECO:0007669"/>
    <property type="project" value="InterPro"/>
</dbReference>
<evidence type="ECO:0000256" key="5">
    <source>
        <dbReference type="ARBA" id="ARBA00022448"/>
    </source>
</evidence>
<dbReference type="Pfam" id="PF08449">
    <property type="entry name" value="UAA"/>
    <property type="match status" value="1"/>
</dbReference>
<evidence type="ECO:0000256" key="8">
    <source>
        <dbReference type="ARBA" id="ARBA00022824"/>
    </source>
</evidence>
<dbReference type="GO" id="GO:0055085">
    <property type="term" value="P:transmembrane transport"/>
    <property type="evidence" value="ECO:0007669"/>
    <property type="project" value="InterPro"/>
</dbReference>
<evidence type="ECO:0000256" key="4">
    <source>
        <dbReference type="ARBA" id="ARBA00011182"/>
    </source>
</evidence>
<sequence length="734" mass="81452">MVEDKKTDDYTIEMDKIDQGSKNFEAAAPLPQPRSVPSTSLSSNPILPVLAYCGSSILMTVMNKYVLSGSDFNLNFFLLCVQSIVCIVAIQTCKSCGLITYRNFSADEAKKWFPITLLLIGMIYTGSKALQFLSIPVYTIFKNLTIILIAYGEVLWFGGSVTGLTLFSFALMVLSSIIAAWADIKHAVESSGDTSAKVSTLNAGYIWMLINCLCTSSYVLGMRKRIKLTNFKDFDTMFYNNLLSIPVLIVLTVFMEDWSSANIDRNFPPLDRNSIMFAMILSGLSTVFISYTSAWCVRVTSSTTYSMVGALNKLPIALSGLIFFDAPVTFPSVSAIIVGSISGIVYAIAKIKQNAKPKTGVLPTSNPLVSASSQSDFSFAHSLIVQHRCKYVLATCYDSKEDLYSKYPQAEHNVQEILNGTRKKKDHGEDPTSSIETETGDQNQEQGKQHGDDSHEKHGKEVEPSRGRPSQNRQSNVLFSVDARKLGHAFGGGKDVRSGFPRQQRKRPAWQKAKKGSDTYPSSSVKGGPWDMICFNFPHVGGLSTDVNRQVRANQELLVAFFKACVPLLSSRPAADRNDIEEDEAEWDFRTESGSDSDVGEDGEDQLDSLNTMGQERSQSRNGPGQILVTLFEGEPYTLWNIKDLARHAGLRVVTSFRFPWASYRGYSHVRTLGEIEAKHGGRGGWRGEDREARMYVFELREDHMVSTGESRSSKDNNVARNKRSRPFDSDDSN</sequence>
<dbReference type="GO" id="GO:0000139">
    <property type="term" value="C:Golgi membrane"/>
    <property type="evidence" value="ECO:0007669"/>
    <property type="project" value="UniProtKB-SubCell"/>
</dbReference>
<dbReference type="Proteomes" id="UP000541154">
    <property type="component" value="Unassembled WGS sequence"/>
</dbReference>
<feature type="transmembrane region" description="Helical" evidence="13">
    <location>
        <begin position="46"/>
        <end position="67"/>
    </location>
</feature>
<keyword evidence="11 13" id="KW-0472">Membrane</keyword>
<protein>
    <recommendedName>
        <fullName evidence="13">GDP-mannose transporter</fullName>
        <shortName evidence="13">GMT</shortName>
    </recommendedName>
</protein>
<keyword evidence="17" id="KW-1185">Reference proteome</keyword>
<feature type="compositionally biased region" description="Acidic residues" evidence="14">
    <location>
        <begin position="598"/>
        <end position="607"/>
    </location>
</feature>